<sequence length="38" mass="4180">MCYCSPLPLSGSRLSSKALLLRSMSSFVLYATCSKQHI</sequence>
<reference evidence="1" key="2">
    <citation type="journal article" date="2015" name="Data Brief">
        <title>Shoot transcriptome of the giant reed, Arundo donax.</title>
        <authorList>
            <person name="Barrero R.A."/>
            <person name="Guerrero F.D."/>
            <person name="Moolhuijzen P."/>
            <person name="Goolsby J.A."/>
            <person name="Tidwell J."/>
            <person name="Bellgard S.E."/>
            <person name="Bellgard M.I."/>
        </authorList>
    </citation>
    <scope>NUCLEOTIDE SEQUENCE</scope>
    <source>
        <tissue evidence="1">Shoot tissue taken approximately 20 cm above the soil surface</tissue>
    </source>
</reference>
<protein>
    <submittedName>
        <fullName evidence="1">Uncharacterized protein</fullName>
    </submittedName>
</protein>
<evidence type="ECO:0000313" key="1">
    <source>
        <dbReference type="EMBL" id="JAD52418.1"/>
    </source>
</evidence>
<accession>A0A0A9ARB2</accession>
<dbReference type="EMBL" id="GBRH01245477">
    <property type="protein sequence ID" value="JAD52418.1"/>
    <property type="molecule type" value="Transcribed_RNA"/>
</dbReference>
<organism evidence="1">
    <name type="scientific">Arundo donax</name>
    <name type="common">Giant reed</name>
    <name type="synonym">Donax arundinaceus</name>
    <dbReference type="NCBI Taxonomy" id="35708"/>
    <lineage>
        <taxon>Eukaryota</taxon>
        <taxon>Viridiplantae</taxon>
        <taxon>Streptophyta</taxon>
        <taxon>Embryophyta</taxon>
        <taxon>Tracheophyta</taxon>
        <taxon>Spermatophyta</taxon>
        <taxon>Magnoliopsida</taxon>
        <taxon>Liliopsida</taxon>
        <taxon>Poales</taxon>
        <taxon>Poaceae</taxon>
        <taxon>PACMAD clade</taxon>
        <taxon>Arundinoideae</taxon>
        <taxon>Arundineae</taxon>
        <taxon>Arundo</taxon>
    </lineage>
</organism>
<proteinExistence type="predicted"/>
<dbReference type="AlphaFoldDB" id="A0A0A9ARB2"/>
<name>A0A0A9ARB2_ARUDO</name>
<reference evidence="1" key="1">
    <citation type="submission" date="2014-09" db="EMBL/GenBank/DDBJ databases">
        <authorList>
            <person name="Magalhaes I.L.F."/>
            <person name="Oliveira U."/>
            <person name="Santos F.R."/>
            <person name="Vidigal T.H.D.A."/>
            <person name="Brescovit A.D."/>
            <person name="Santos A.J."/>
        </authorList>
    </citation>
    <scope>NUCLEOTIDE SEQUENCE</scope>
    <source>
        <tissue evidence="1">Shoot tissue taken approximately 20 cm above the soil surface</tissue>
    </source>
</reference>